<dbReference type="Proteomes" id="UP000008975">
    <property type="component" value="Chromosome"/>
</dbReference>
<dbReference type="HOGENOM" id="CLU_2789328_0_0_11"/>
<accession>E8NDK2</accession>
<protein>
    <submittedName>
        <fullName evidence="2">Pyruvate ferredoxin oxidoreductase</fullName>
    </submittedName>
</protein>
<evidence type="ECO:0000313" key="2">
    <source>
        <dbReference type="EMBL" id="BAJ76268.1"/>
    </source>
</evidence>
<reference evidence="2 3" key="1">
    <citation type="journal article" date="2011" name="J. Bacteriol.">
        <title>Genome sequence of Microbacterium testaceum StLB037, an N-acylhomoserine lactone-degrading bacterium isolated from potato leaves.</title>
        <authorList>
            <person name="Morohoshi T."/>
            <person name="Wang W.-Z."/>
            <person name="Someya N."/>
            <person name="Ikeda T."/>
        </authorList>
    </citation>
    <scope>NUCLEOTIDE SEQUENCE [LARGE SCALE GENOMIC DNA]</scope>
    <source>
        <strain evidence="2 3">StLB037</strain>
    </source>
</reference>
<keyword evidence="2" id="KW-0670">Pyruvate</keyword>
<dbReference type="AlphaFoldDB" id="E8NDK2"/>
<organism evidence="2 3">
    <name type="scientific">Microbacterium testaceum (strain StLB037)</name>
    <dbReference type="NCBI Taxonomy" id="979556"/>
    <lineage>
        <taxon>Bacteria</taxon>
        <taxon>Bacillati</taxon>
        <taxon>Actinomycetota</taxon>
        <taxon>Actinomycetes</taxon>
        <taxon>Micrococcales</taxon>
        <taxon>Microbacteriaceae</taxon>
        <taxon>Microbacterium</taxon>
    </lineage>
</organism>
<feature type="region of interest" description="Disordered" evidence="1">
    <location>
        <begin position="30"/>
        <end position="68"/>
    </location>
</feature>
<reference key="2">
    <citation type="submission" date="2011-02" db="EMBL/GenBank/DDBJ databases">
        <title>Genome sequence of Microbacterium testaceum StLB037.</title>
        <authorList>
            <person name="Morohoshi T."/>
            <person name="Wang W.Z."/>
            <person name="Someya N."/>
            <person name="Ikeda T."/>
        </authorList>
    </citation>
    <scope>NUCLEOTIDE SEQUENCE</scope>
    <source>
        <strain>StLB037</strain>
    </source>
</reference>
<dbReference type="EMBL" id="AP012052">
    <property type="protein sequence ID" value="BAJ76268.1"/>
    <property type="molecule type" value="Genomic_DNA"/>
</dbReference>
<gene>
    <name evidence="2" type="ordered locus">MTES_3304</name>
</gene>
<evidence type="ECO:0000256" key="1">
    <source>
        <dbReference type="SAM" id="MobiDB-lite"/>
    </source>
</evidence>
<evidence type="ECO:0000313" key="3">
    <source>
        <dbReference type="Proteomes" id="UP000008975"/>
    </source>
</evidence>
<dbReference type="KEGG" id="mts:MTES_3304"/>
<name>E8NDK2_MICTS</name>
<dbReference type="STRING" id="979556.MTES_3304"/>
<sequence length="68" mass="7460">MEARVEHVELEVGDDDGDLDQLVDREVEARHLAVDPDEPVIRGGAYHPSSLVRGSDTEAVSPRHDSNV</sequence>
<proteinExistence type="predicted"/>